<feature type="domain" description="Peptidase S1" evidence="1">
    <location>
        <begin position="3"/>
        <end position="43"/>
    </location>
</feature>
<organism evidence="2">
    <name type="scientific">marine sediment metagenome</name>
    <dbReference type="NCBI Taxonomy" id="412755"/>
    <lineage>
        <taxon>unclassified sequences</taxon>
        <taxon>metagenomes</taxon>
        <taxon>ecological metagenomes</taxon>
    </lineage>
</organism>
<dbReference type="EMBL" id="LAZR01032962">
    <property type="protein sequence ID" value="KKL49426.1"/>
    <property type="molecule type" value="Genomic_DNA"/>
</dbReference>
<dbReference type="InterPro" id="IPR009003">
    <property type="entry name" value="Peptidase_S1_PA"/>
</dbReference>
<dbReference type="Gene3D" id="2.40.10.10">
    <property type="entry name" value="Trypsin-like serine proteases"/>
    <property type="match status" value="1"/>
</dbReference>
<evidence type="ECO:0000313" key="2">
    <source>
        <dbReference type="EMBL" id="KKL49426.1"/>
    </source>
</evidence>
<comment type="caution">
    <text evidence="2">The sequence shown here is derived from an EMBL/GenBank/DDBJ whole genome shotgun (WGS) entry which is preliminary data.</text>
</comment>
<dbReference type="InterPro" id="IPR043504">
    <property type="entry name" value="Peptidase_S1_PA_chymotrypsin"/>
</dbReference>
<sequence length="60" mass="6298">TDAASYPGNSGGPVVDSDGEIIGILVGGYGYADNLSICIRVDVIVLSLNKYLAQLELERL</sequence>
<proteinExistence type="predicted"/>
<dbReference type="Pfam" id="PF00089">
    <property type="entry name" value="Trypsin"/>
    <property type="match status" value="1"/>
</dbReference>
<dbReference type="SUPFAM" id="SSF50494">
    <property type="entry name" value="Trypsin-like serine proteases"/>
    <property type="match status" value="1"/>
</dbReference>
<dbReference type="AlphaFoldDB" id="A0A0F9D6Y2"/>
<protein>
    <recommendedName>
        <fullName evidence="1">Peptidase S1 domain-containing protein</fullName>
    </recommendedName>
</protein>
<name>A0A0F9D6Y2_9ZZZZ</name>
<dbReference type="InterPro" id="IPR001254">
    <property type="entry name" value="Trypsin_dom"/>
</dbReference>
<feature type="non-terminal residue" evidence="2">
    <location>
        <position position="1"/>
    </location>
</feature>
<reference evidence="2" key="1">
    <citation type="journal article" date="2015" name="Nature">
        <title>Complex archaea that bridge the gap between prokaryotes and eukaryotes.</title>
        <authorList>
            <person name="Spang A."/>
            <person name="Saw J.H."/>
            <person name="Jorgensen S.L."/>
            <person name="Zaremba-Niedzwiedzka K."/>
            <person name="Martijn J."/>
            <person name="Lind A.E."/>
            <person name="van Eijk R."/>
            <person name="Schleper C."/>
            <person name="Guy L."/>
            <person name="Ettema T.J."/>
        </authorList>
    </citation>
    <scope>NUCLEOTIDE SEQUENCE</scope>
</reference>
<accession>A0A0F9D6Y2</accession>
<dbReference type="GO" id="GO:0006508">
    <property type="term" value="P:proteolysis"/>
    <property type="evidence" value="ECO:0007669"/>
    <property type="project" value="InterPro"/>
</dbReference>
<gene>
    <name evidence="2" type="ORF">LCGC14_2315660</name>
</gene>
<evidence type="ECO:0000259" key="1">
    <source>
        <dbReference type="Pfam" id="PF00089"/>
    </source>
</evidence>
<dbReference type="GO" id="GO:0004252">
    <property type="term" value="F:serine-type endopeptidase activity"/>
    <property type="evidence" value="ECO:0007669"/>
    <property type="project" value="InterPro"/>
</dbReference>